<keyword evidence="2" id="KW-1185">Reference proteome</keyword>
<dbReference type="RefSeq" id="WP_101333161.1">
    <property type="nucleotide sequence ID" value="NZ_PJNI01000001.1"/>
</dbReference>
<dbReference type="EMBL" id="PJNI01000001">
    <property type="protein sequence ID" value="PKR82015.1"/>
    <property type="molecule type" value="Genomic_DNA"/>
</dbReference>
<reference evidence="1 2" key="1">
    <citation type="submission" date="2017-12" db="EMBL/GenBank/DDBJ databases">
        <title>The draft genome sequence of Brumimicrobium saltpan LHR20.</title>
        <authorList>
            <person name="Do Z.-J."/>
            <person name="Luo H.-R."/>
        </authorList>
    </citation>
    <scope>NUCLEOTIDE SEQUENCE [LARGE SCALE GENOMIC DNA]</scope>
    <source>
        <strain evidence="1 2">LHR20</strain>
    </source>
</reference>
<sequence>MKIFLFGVSLCLLCFISCKKINSIKKLEDDIVFKMFNPYLSLTPTDSVIEITSSDCFIPYHKDTSARIFLDFDHDGTDDYEMIYSIHYDSISEDSCMNYHSKITFKSAVFGHTVFVTDKNTNKVMFYDDKQPIVNTSVTSANQAIIYDNSPNNSFTDADKENNIIGFQLLNGKVGWLKFFLLKDQFQLKMIEYAYNDQVQLKIKAGQKE</sequence>
<accession>A0A2I0R625</accession>
<comment type="caution">
    <text evidence="1">The sequence shown here is derived from an EMBL/GenBank/DDBJ whole genome shotgun (WGS) entry which is preliminary data.</text>
</comment>
<proteinExistence type="predicted"/>
<organism evidence="1 2">
    <name type="scientific">Brumimicrobium salinarum</name>
    <dbReference type="NCBI Taxonomy" id="2058658"/>
    <lineage>
        <taxon>Bacteria</taxon>
        <taxon>Pseudomonadati</taxon>
        <taxon>Bacteroidota</taxon>
        <taxon>Flavobacteriia</taxon>
        <taxon>Flavobacteriales</taxon>
        <taxon>Crocinitomicaceae</taxon>
        <taxon>Brumimicrobium</taxon>
    </lineage>
</organism>
<protein>
    <submittedName>
        <fullName evidence="1">Uncharacterized protein</fullName>
    </submittedName>
</protein>
<dbReference type="Proteomes" id="UP000236654">
    <property type="component" value="Unassembled WGS sequence"/>
</dbReference>
<evidence type="ECO:0000313" key="2">
    <source>
        <dbReference type="Proteomes" id="UP000236654"/>
    </source>
</evidence>
<name>A0A2I0R625_9FLAO</name>
<evidence type="ECO:0000313" key="1">
    <source>
        <dbReference type="EMBL" id="PKR82015.1"/>
    </source>
</evidence>
<gene>
    <name evidence="1" type="ORF">CW751_01370</name>
</gene>
<dbReference type="AlphaFoldDB" id="A0A2I0R625"/>